<name>A0A9K3GIH2_9EUKA</name>
<sequence>MEIRAFAPGSLTTCLDFIEHVFGNGGDPWLPENDLMLDPTHFAGTTGCIIFAPHLRDLTKVEVGLPKWEDALPHQRESGMCYKDENEKYHSGSPFKLVYRHEGTIITIIADTYLGYAKKECKGMLSYAANRLGFCEEEHAGGAIVESSYMLGQSFYPDSRIARRETKFSNTRRCLGPLMDYDAELGCSTDKRFGNQIIYTPESLKMSIPDRTVTWNHPDTDKLITTPLKANVIYMMPNGYQVQMVKNSKTRVWQLIGTNPRALFVHKPATVSGGGKSEISKPIEAAIVYAGYFVSDLDTVIKATKEILAKNLYERFEDHRPVPDGREEHKSRAILSPDRSLGSVIKLLTPDDVYFTPEYNAWLRSLPAEARTFVLTLKALYKADWGEDWHTRFSVDIVNGKPGHQLLYKGKRMRAGYLRVGITPDGSWRNFLLRPDFSPSRKHQMEDDISSIITYIYHQMEDDISSTITVPGWCDTSAHPDDKGHQVALKLVSNPEFRFFQRPDDAIHPGFDTVAEADLSDVSGTTFAANFEPVPRDVVFEMAEDVILMDKYSQPMRDLVAHQTSDECTRELCVISSKPRIVDGKPTKNVRYLQDRPEWRSPMGRYVAEVCGRLERGIEVDAPLNCPVGVVLPGRRLNPAADGNRPLAVYSAFHYQELPELFADLMASPSGKSPSTTGAGIEGPLTKGPFNCMPAVLDLNAALLSLIMTGDPCFTTAAGFIGSKFRVDHDISLLVPEVLARMTDEERQPQFLIDHGYLEKVDDFEHEGKLVKASRLGYRMTKKMVSVFFSRIFANVDGLFPEEALRPEQQSMDEFIAGVEHVLECQETVSQQLIDSNAVVDAIEPLKAIIYCVATGSYNGMKMDHPEIRKLFDRDTVLASPWYHEMLINKQCFDAAKLKSGMQYLSAFMKGPHASETSERLHLQDRLNTVNKRLALV</sequence>
<organism evidence="2 3">
    <name type="scientific">Kipferlia bialata</name>
    <dbReference type="NCBI Taxonomy" id="797122"/>
    <lineage>
        <taxon>Eukaryota</taxon>
        <taxon>Metamonada</taxon>
        <taxon>Carpediemonas-like organisms</taxon>
        <taxon>Kipferlia</taxon>
    </lineage>
</organism>
<gene>
    <name evidence="2" type="ORF">KIPB_005373</name>
</gene>
<accession>A0A9K3GIH2</accession>
<protein>
    <recommendedName>
        <fullName evidence="1">PPi-type phosphoenolpyruvate carboxykinase lobe 2 domain-containing protein</fullName>
    </recommendedName>
</protein>
<evidence type="ECO:0000313" key="2">
    <source>
        <dbReference type="EMBL" id="GIQ83967.1"/>
    </source>
</evidence>
<dbReference type="InterPro" id="IPR058710">
    <property type="entry name" value="PEPCK_lobe_2"/>
</dbReference>
<evidence type="ECO:0000259" key="1">
    <source>
        <dbReference type="Pfam" id="PF26300"/>
    </source>
</evidence>
<keyword evidence="3" id="KW-1185">Reference proteome</keyword>
<dbReference type="OrthoDB" id="10248819at2759"/>
<dbReference type="Pfam" id="PF26300">
    <property type="entry name" value="PEPCK_PPi_lobe_2"/>
    <property type="match status" value="1"/>
</dbReference>
<dbReference type="AlphaFoldDB" id="A0A9K3GIH2"/>
<dbReference type="Proteomes" id="UP000265618">
    <property type="component" value="Unassembled WGS sequence"/>
</dbReference>
<feature type="domain" description="PPi-type phosphoenolpyruvate carboxykinase lobe 2" evidence="1">
    <location>
        <begin position="294"/>
        <end position="407"/>
    </location>
</feature>
<evidence type="ECO:0000313" key="3">
    <source>
        <dbReference type="Proteomes" id="UP000265618"/>
    </source>
</evidence>
<dbReference type="EMBL" id="BDIP01001251">
    <property type="protein sequence ID" value="GIQ83967.1"/>
    <property type="molecule type" value="Genomic_DNA"/>
</dbReference>
<reference evidence="2 3" key="1">
    <citation type="journal article" date="2018" name="PLoS ONE">
        <title>The draft genome of Kipferlia bialata reveals reductive genome evolution in fornicate parasites.</title>
        <authorList>
            <person name="Tanifuji G."/>
            <person name="Takabayashi S."/>
            <person name="Kume K."/>
            <person name="Takagi M."/>
            <person name="Nakayama T."/>
            <person name="Kamikawa R."/>
            <person name="Inagaki Y."/>
            <person name="Hashimoto T."/>
        </authorList>
    </citation>
    <scope>NUCLEOTIDE SEQUENCE [LARGE SCALE GENOMIC DNA]</scope>
    <source>
        <strain evidence="2">NY0173</strain>
    </source>
</reference>
<feature type="non-terminal residue" evidence="2">
    <location>
        <position position="1"/>
    </location>
</feature>
<comment type="caution">
    <text evidence="2">The sequence shown here is derived from an EMBL/GenBank/DDBJ whole genome shotgun (WGS) entry which is preliminary data.</text>
</comment>
<proteinExistence type="predicted"/>